<dbReference type="SUPFAM" id="SSF51430">
    <property type="entry name" value="NAD(P)-linked oxidoreductase"/>
    <property type="match status" value="1"/>
</dbReference>
<dbReference type="CDD" id="cd19097">
    <property type="entry name" value="AKR_unchar"/>
    <property type="match status" value="1"/>
</dbReference>
<dbReference type="Proteomes" id="UP000230859">
    <property type="component" value="Unassembled WGS sequence"/>
</dbReference>
<feature type="domain" description="NADP-dependent oxidoreductase" evidence="1">
    <location>
        <begin position="12"/>
        <end position="276"/>
    </location>
</feature>
<gene>
    <name evidence="2" type="ORF">COV74_09595</name>
</gene>
<dbReference type="AlphaFoldDB" id="A0A2H0LLB3"/>
<protein>
    <recommendedName>
        <fullName evidence="1">NADP-dependent oxidoreductase domain-containing protein</fullName>
    </recommendedName>
</protein>
<name>A0A2H0LLB3_9BACT</name>
<evidence type="ECO:0000259" key="1">
    <source>
        <dbReference type="Pfam" id="PF00248"/>
    </source>
</evidence>
<dbReference type="InterPro" id="IPR053135">
    <property type="entry name" value="AKR2_Oxidoreductase"/>
</dbReference>
<dbReference type="InterPro" id="IPR023210">
    <property type="entry name" value="NADP_OxRdtase_dom"/>
</dbReference>
<dbReference type="Pfam" id="PF00248">
    <property type="entry name" value="Aldo_ket_red"/>
    <property type="match status" value="1"/>
</dbReference>
<comment type="caution">
    <text evidence="2">The sequence shown here is derived from an EMBL/GenBank/DDBJ whole genome shotgun (WGS) entry which is preliminary data.</text>
</comment>
<organism evidence="2 3">
    <name type="scientific">Candidatus Abzuiibacterium crystallinum</name>
    <dbReference type="NCBI Taxonomy" id="1974748"/>
    <lineage>
        <taxon>Bacteria</taxon>
        <taxon>Pseudomonadati</taxon>
        <taxon>Candidatus Omnitrophota</taxon>
        <taxon>Candidatus Abzuiibacterium</taxon>
    </lineage>
</organism>
<dbReference type="EMBL" id="PCVY01000072">
    <property type="protein sequence ID" value="PIQ85202.1"/>
    <property type="molecule type" value="Genomic_DNA"/>
</dbReference>
<dbReference type="Gene3D" id="3.20.20.100">
    <property type="entry name" value="NADP-dependent oxidoreductase domain"/>
    <property type="match status" value="1"/>
</dbReference>
<dbReference type="PANTHER" id="PTHR43312">
    <property type="entry name" value="D-THREO-ALDOSE 1-DEHYDROGENASE"/>
    <property type="match status" value="1"/>
</dbReference>
<proteinExistence type="predicted"/>
<dbReference type="PANTHER" id="PTHR43312:SF1">
    <property type="entry name" value="NADP-DEPENDENT OXIDOREDUCTASE DOMAIN-CONTAINING PROTEIN"/>
    <property type="match status" value="1"/>
</dbReference>
<dbReference type="InterPro" id="IPR036812">
    <property type="entry name" value="NAD(P)_OxRdtase_dom_sf"/>
</dbReference>
<sequence>MPTVKTNLSQFVVGTAQLGMPYGIKNKSGRPDQAEAFEMIQCAIREDVIFFDTAQAYGDSEKILGNCFEALHAADKVRVITKLDPSTEASSAQTILDTVHVSLRQLKISSLFGCLLHRGKELDAWSGKYEDIFMQLKRAGMIQHAGVSIYSESEFKKALQIKEIDLIQLPFNLIDQRAAREGWFEAAEAAGKKIFIRSIYLQGFLLMQPEELPTYMLFAQPILKAVVRLCRELQMNPQELAFSFALNQSKNSFMVVGAETQKQLADNIQLFKLTQKPVSQEPLEAFYQTMQSDPGYARLIDPSQWHSR</sequence>
<evidence type="ECO:0000313" key="3">
    <source>
        <dbReference type="Proteomes" id="UP000230859"/>
    </source>
</evidence>
<evidence type="ECO:0000313" key="2">
    <source>
        <dbReference type="EMBL" id="PIQ85202.1"/>
    </source>
</evidence>
<accession>A0A2H0LLB3</accession>
<reference evidence="2 3" key="1">
    <citation type="submission" date="2017-09" db="EMBL/GenBank/DDBJ databases">
        <title>Depth-based differentiation of microbial function through sediment-hosted aquifers and enrichment of novel symbionts in the deep terrestrial subsurface.</title>
        <authorList>
            <person name="Probst A.J."/>
            <person name="Ladd B."/>
            <person name="Jarett J.K."/>
            <person name="Geller-Mcgrath D.E."/>
            <person name="Sieber C.M."/>
            <person name="Emerson J.B."/>
            <person name="Anantharaman K."/>
            <person name="Thomas B.C."/>
            <person name="Malmstrom R."/>
            <person name="Stieglmeier M."/>
            <person name="Klingl A."/>
            <person name="Woyke T."/>
            <person name="Ryan C.M."/>
            <person name="Banfield J.F."/>
        </authorList>
    </citation>
    <scope>NUCLEOTIDE SEQUENCE [LARGE SCALE GENOMIC DNA]</scope>
    <source>
        <strain evidence="2">CG11_big_fil_rev_8_21_14_0_20_45_26</strain>
    </source>
</reference>